<feature type="region of interest" description="Disordered" evidence="1">
    <location>
        <begin position="180"/>
        <end position="289"/>
    </location>
</feature>
<gene>
    <name evidence="2" type="ORF">GOODEAATRI_000256</name>
</gene>
<feature type="compositionally biased region" description="Polar residues" evidence="1">
    <location>
        <begin position="92"/>
        <end position="109"/>
    </location>
</feature>
<proteinExistence type="predicted"/>
<evidence type="ECO:0000256" key="1">
    <source>
        <dbReference type="SAM" id="MobiDB-lite"/>
    </source>
</evidence>
<dbReference type="Proteomes" id="UP001476798">
    <property type="component" value="Unassembled WGS sequence"/>
</dbReference>
<sequence length="289" mass="30837">MNFPKGSSLHAPSPVPSSPYSSSTLPSSFSLQSSALSDLKSLNSSSSSSFSTPPPFAASLLLPPPAPSRSRSQEILRASPNPFQAEPLPARPSSTNPFTGPLVQQQQLPRRSLTPDFSLQHETQTADLQRTLSAISQPLVPTPAAVPSYQLSRTMSLFGPSSSPNLTQVPLLPLAPDLSPAPTLPLAPPSSLRPTVAPRCQPPPPSRGQQKKQWVTFDDDLNFPPTTKTQQNPVFPSSSPVPQTLSQSTRSVFDSEPEWLSSIPPHIPTRTATSNPNLPQGPSNNGFFS</sequence>
<dbReference type="EMBL" id="JAHRIO010000007">
    <property type="protein sequence ID" value="MEQ2157278.1"/>
    <property type="molecule type" value="Genomic_DNA"/>
</dbReference>
<reference evidence="2 3" key="1">
    <citation type="submission" date="2021-06" db="EMBL/GenBank/DDBJ databases">
        <authorList>
            <person name="Palmer J.M."/>
        </authorList>
    </citation>
    <scope>NUCLEOTIDE SEQUENCE [LARGE SCALE GENOMIC DNA]</scope>
    <source>
        <strain evidence="2 3">GA_2019</strain>
        <tissue evidence="2">Muscle</tissue>
    </source>
</reference>
<evidence type="ECO:0000313" key="3">
    <source>
        <dbReference type="Proteomes" id="UP001476798"/>
    </source>
</evidence>
<feature type="compositionally biased region" description="Pro residues" evidence="1">
    <location>
        <begin position="52"/>
        <end position="67"/>
    </location>
</feature>
<evidence type="ECO:0000313" key="2">
    <source>
        <dbReference type="EMBL" id="MEQ2157278.1"/>
    </source>
</evidence>
<accession>A0ABV0MDT3</accession>
<keyword evidence="3" id="KW-1185">Reference proteome</keyword>
<protein>
    <submittedName>
        <fullName evidence="2">Uncharacterized protein</fullName>
    </submittedName>
</protein>
<comment type="caution">
    <text evidence="2">The sequence shown here is derived from an EMBL/GenBank/DDBJ whole genome shotgun (WGS) entry which is preliminary data.</text>
</comment>
<feature type="region of interest" description="Disordered" evidence="1">
    <location>
        <begin position="1"/>
        <end position="109"/>
    </location>
</feature>
<organism evidence="2 3">
    <name type="scientific">Goodea atripinnis</name>
    <dbReference type="NCBI Taxonomy" id="208336"/>
    <lineage>
        <taxon>Eukaryota</taxon>
        <taxon>Metazoa</taxon>
        <taxon>Chordata</taxon>
        <taxon>Craniata</taxon>
        <taxon>Vertebrata</taxon>
        <taxon>Euteleostomi</taxon>
        <taxon>Actinopterygii</taxon>
        <taxon>Neopterygii</taxon>
        <taxon>Teleostei</taxon>
        <taxon>Neoteleostei</taxon>
        <taxon>Acanthomorphata</taxon>
        <taxon>Ovalentaria</taxon>
        <taxon>Atherinomorphae</taxon>
        <taxon>Cyprinodontiformes</taxon>
        <taxon>Goodeidae</taxon>
        <taxon>Goodea</taxon>
    </lineage>
</organism>
<name>A0ABV0MDT3_9TELE</name>
<feature type="compositionally biased region" description="Polar residues" evidence="1">
    <location>
        <begin position="224"/>
        <end position="252"/>
    </location>
</feature>
<feature type="compositionally biased region" description="Polar residues" evidence="1">
    <location>
        <begin position="270"/>
        <end position="289"/>
    </location>
</feature>
<feature type="compositionally biased region" description="Low complexity" evidence="1">
    <location>
        <begin position="18"/>
        <end position="51"/>
    </location>
</feature>